<dbReference type="NCBIfam" id="TIGR01256">
    <property type="entry name" value="modA"/>
    <property type="match status" value="1"/>
</dbReference>
<evidence type="ECO:0000313" key="5">
    <source>
        <dbReference type="EMBL" id="RCU52556.1"/>
    </source>
</evidence>
<dbReference type="Pfam" id="PF13531">
    <property type="entry name" value="SBP_bac_11"/>
    <property type="match status" value="1"/>
</dbReference>
<evidence type="ECO:0000256" key="1">
    <source>
        <dbReference type="ARBA" id="ARBA00009175"/>
    </source>
</evidence>
<dbReference type="PIRSF" id="PIRSF004846">
    <property type="entry name" value="ModA"/>
    <property type="match status" value="1"/>
</dbReference>
<sequence length="241" mass="26266">MRILLIFLWLINGSVVAETIVIRVAVAANFNATLQQVVANYETETGTKIEISVASSGVLYQQIVHGAPFDLFLSADTVRPAALYEQQLALGKPFTYVRGALAFWCPTCEKLSLDTVASWRARVAMANPNTAPYGAAAAEVVRHLHWSSTIPPAVGNSVSQAYQFIATGNVAGGFVAYSQVIDQPSQAIKLPVEWYTPIVQQGVVLKRSQYPEQTNAFVNYLLSQGQREVLKMGYLATDVVL</sequence>
<evidence type="ECO:0000313" key="6">
    <source>
        <dbReference type="Proteomes" id="UP000252558"/>
    </source>
</evidence>
<name>A0A368NQX9_9GAMM</name>
<dbReference type="GO" id="GO:0046872">
    <property type="term" value="F:metal ion binding"/>
    <property type="evidence" value="ECO:0007669"/>
    <property type="project" value="UniProtKB-KW"/>
</dbReference>
<dbReference type="GO" id="GO:0030973">
    <property type="term" value="F:molybdate ion binding"/>
    <property type="evidence" value="ECO:0007669"/>
    <property type="project" value="TreeGrafter"/>
</dbReference>
<protein>
    <submittedName>
        <fullName evidence="5">Molybdate ABC transporter substrate-binding protein</fullName>
    </submittedName>
</protein>
<dbReference type="RefSeq" id="WP_114336464.1">
    <property type="nucleotide sequence ID" value="NZ_QPID01000001.1"/>
</dbReference>
<dbReference type="InterPro" id="IPR005950">
    <property type="entry name" value="ModA"/>
</dbReference>
<evidence type="ECO:0000256" key="2">
    <source>
        <dbReference type="ARBA" id="ARBA00022723"/>
    </source>
</evidence>
<dbReference type="PANTHER" id="PTHR30632:SF14">
    <property type="entry name" value="TUNGSTATE_MOLYBDATE_CHROMATE-BINDING PROTEIN MODA"/>
    <property type="match status" value="1"/>
</dbReference>
<keyword evidence="2 4" id="KW-0479">Metal-binding</keyword>
<gene>
    <name evidence="5" type="primary">modA</name>
    <name evidence="5" type="ORF">DU002_00875</name>
</gene>
<feature type="binding site" evidence="4">
    <location>
        <position position="158"/>
    </location>
    <ligand>
        <name>molybdate</name>
        <dbReference type="ChEBI" id="CHEBI:36264"/>
    </ligand>
</feature>
<keyword evidence="4" id="KW-0500">Molybdenum</keyword>
<dbReference type="Gene3D" id="3.40.190.10">
    <property type="entry name" value="Periplasmic binding protein-like II"/>
    <property type="match status" value="2"/>
</dbReference>
<keyword evidence="3" id="KW-0732">Signal</keyword>
<dbReference type="Proteomes" id="UP000252558">
    <property type="component" value="Unassembled WGS sequence"/>
</dbReference>
<dbReference type="AlphaFoldDB" id="A0A368NQX9"/>
<evidence type="ECO:0000256" key="3">
    <source>
        <dbReference type="ARBA" id="ARBA00022729"/>
    </source>
</evidence>
<organism evidence="5 6">
    <name type="scientific">Corallincola holothuriorum</name>
    <dbReference type="NCBI Taxonomy" id="2282215"/>
    <lineage>
        <taxon>Bacteria</taxon>
        <taxon>Pseudomonadati</taxon>
        <taxon>Pseudomonadota</taxon>
        <taxon>Gammaproteobacteria</taxon>
        <taxon>Alteromonadales</taxon>
        <taxon>Psychromonadaceae</taxon>
        <taxon>Corallincola</taxon>
    </lineage>
</organism>
<proteinExistence type="inferred from homology"/>
<dbReference type="EMBL" id="QPID01000001">
    <property type="protein sequence ID" value="RCU52556.1"/>
    <property type="molecule type" value="Genomic_DNA"/>
</dbReference>
<keyword evidence="6" id="KW-1185">Reference proteome</keyword>
<reference evidence="5 6" key="1">
    <citation type="submission" date="2018-07" db="EMBL/GenBank/DDBJ databases">
        <title>Corallincola holothuriorum sp. nov., a new facultative anaerobe isolated from sea cucumber Apostichopus japonicus.</title>
        <authorList>
            <person name="Xia H."/>
        </authorList>
    </citation>
    <scope>NUCLEOTIDE SEQUENCE [LARGE SCALE GENOMIC DNA]</scope>
    <source>
        <strain evidence="5 6">C4</strain>
    </source>
</reference>
<evidence type="ECO:0000256" key="4">
    <source>
        <dbReference type="PIRSR" id="PIRSR004846-1"/>
    </source>
</evidence>
<dbReference type="GO" id="GO:0015689">
    <property type="term" value="P:molybdate ion transport"/>
    <property type="evidence" value="ECO:0007669"/>
    <property type="project" value="InterPro"/>
</dbReference>
<dbReference type="OrthoDB" id="9785015at2"/>
<dbReference type="PANTHER" id="PTHR30632">
    <property type="entry name" value="MOLYBDATE-BINDING PERIPLASMIC PROTEIN"/>
    <property type="match status" value="1"/>
</dbReference>
<feature type="binding site" evidence="4">
    <location>
        <position position="56"/>
    </location>
    <ligand>
        <name>molybdate</name>
        <dbReference type="ChEBI" id="CHEBI:36264"/>
    </ligand>
</feature>
<comment type="caution">
    <text evidence="5">The sequence shown here is derived from an EMBL/GenBank/DDBJ whole genome shotgun (WGS) entry which is preliminary data.</text>
</comment>
<dbReference type="InterPro" id="IPR050682">
    <property type="entry name" value="ModA/WtpA"/>
</dbReference>
<comment type="similarity">
    <text evidence="1">Belongs to the bacterial solute-binding protein ModA family.</text>
</comment>
<accession>A0A368NQX9</accession>
<dbReference type="SUPFAM" id="SSF53850">
    <property type="entry name" value="Periplasmic binding protein-like II"/>
    <property type="match status" value="1"/>
</dbReference>